<sequence>MCGGSVISIGRTHVSVSEVSQVGVSDWLHIFYHPATMMTNRGSRRLQFSIVEYEFQLGWGECHGTKLKLNWLKDV</sequence>
<dbReference type="Proteomes" id="UP000828390">
    <property type="component" value="Unassembled WGS sequence"/>
</dbReference>
<gene>
    <name evidence="1" type="ORF">DPMN_064448</name>
</gene>
<evidence type="ECO:0000313" key="1">
    <source>
        <dbReference type="EMBL" id="KAH3721519.1"/>
    </source>
</evidence>
<keyword evidence="2" id="KW-1185">Reference proteome</keyword>
<protein>
    <submittedName>
        <fullName evidence="1">Uncharacterized protein</fullName>
    </submittedName>
</protein>
<accession>A0A9D4HL25</accession>
<name>A0A9D4HL25_DREPO</name>
<proteinExistence type="predicted"/>
<comment type="caution">
    <text evidence="1">The sequence shown here is derived from an EMBL/GenBank/DDBJ whole genome shotgun (WGS) entry which is preliminary data.</text>
</comment>
<reference evidence="1" key="2">
    <citation type="submission" date="2020-11" db="EMBL/GenBank/DDBJ databases">
        <authorList>
            <person name="McCartney M.A."/>
            <person name="Auch B."/>
            <person name="Kono T."/>
            <person name="Mallez S."/>
            <person name="Becker A."/>
            <person name="Gohl D.M."/>
            <person name="Silverstein K.A.T."/>
            <person name="Koren S."/>
            <person name="Bechman K.B."/>
            <person name="Herman A."/>
            <person name="Abrahante J.E."/>
            <person name="Garbe J."/>
        </authorList>
    </citation>
    <scope>NUCLEOTIDE SEQUENCE</scope>
    <source>
        <strain evidence="1">Duluth1</strain>
        <tissue evidence="1">Whole animal</tissue>
    </source>
</reference>
<organism evidence="1 2">
    <name type="scientific">Dreissena polymorpha</name>
    <name type="common">Zebra mussel</name>
    <name type="synonym">Mytilus polymorpha</name>
    <dbReference type="NCBI Taxonomy" id="45954"/>
    <lineage>
        <taxon>Eukaryota</taxon>
        <taxon>Metazoa</taxon>
        <taxon>Spiralia</taxon>
        <taxon>Lophotrochozoa</taxon>
        <taxon>Mollusca</taxon>
        <taxon>Bivalvia</taxon>
        <taxon>Autobranchia</taxon>
        <taxon>Heteroconchia</taxon>
        <taxon>Euheterodonta</taxon>
        <taxon>Imparidentia</taxon>
        <taxon>Neoheterodontei</taxon>
        <taxon>Myida</taxon>
        <taxon>Dreissenoidea</taxon>
        <taxon>Dreissenidae</taxon>
        <taxon>Dreissena</taxon>
    </lineage>
</organism>
<dbReference type="EMBL" id="JAIWYP010000013">
    <property type="protein sequence ID" value="KAH3721519.1"/>
    <property type="molecule type" value="Genomic_DNA"/>
</dbReference>
<reference evidence="1" key="1">
    <citation type="journal article" date="2019" name="bioRxiv">
        <title>The Genome of the Zebra Mussel, Dreissena polymorpha: A Resource for Invasive Species Research.</title>
        <authorList>
            <person name="McCartney M.A."/>
            <person name="Auch B."/>
            <person name="Kono T."/>
            <person name="Mallez S."/>
            <person name="Zhang Y."/>
            <person name="Obille A."/>
            <person name="Becker A."/>
            <person name="Abrahante J.E."/>
            <person name="Garbe J."/>
            <person name="Badalamenti J.P."/>
            <person name="Herman A."/>
            <person name="Mangelson H."/>
            <person name="Liachko I."/>
            <person name="Sullivan S."/>
            <person name="Sone E.D."/>
            <person name="Koren S."/>
            <person name="Silverstein K.A.T."/>
            <person name="Beckman K.B."/>
            <person name="Gohl D.M."/>
        </authorList>
    </citation>
    <scope>NUCLEOTIDE SEQUENCE</scope>
    <source>
        <strain evidence="1">Duluth1</strain>
        <tissue evidence="1">Whole animal</tissue>
    </source>
</reference>
<evidence type="ECO:0000313" key="2">
    <source>
        <dbReference type="Proteomes" id="UP000828390"/>
    </source>
</evidence>
<dbReference type="AlphaFoldDB" id="A0A9D4HL25"/>